<evidence type="ECO:0000259" key="4">
    <source>
        <dbReference type="PROSITE" id="PS50222"/>
    </source>
</evidence>
<protein>
    <recommendedName>
        <fullName evidence="4">EF-hand domain-containing protein</fullName>
    </recommendedName>
</protein>
<dbReference type="InterPro" id="IPR039647">
    <property type="entry name" value="EF_hand_pair_protein_CML-like"/>
</dbReference>
<dbReference type="EMBL" id="CM004387">
    <property type="protein sequence ID" value="OAY59477.1"/>
    <property type="molecule type" value="Genomic_DNA"/>
</dbReference>
<reference evidence="6" key="1">
    <citation type="journal article" date="2016" name="Nat. Biotechnol.">
        <title>Sequencing wild and cultivated cassava and related species reveals extensive interspecific hybridization and genetic diversity.</title>
        <authorList>
            <person name="Bredeson J.V."/>
            <person name="Lyons J.B."/>
            <person name="Prochnik S.E."/>
            <person name="Wu G.A."/>
            <person name="Ha C.M."/>
            <person name="Edsinger-Gonzales E."/>
            <person name="Grimwood J."/>
            <person name="Schmutz J."/>
            <person name="Rabbi I.Y."/>
            <person name="Egesi C."/>
            <person name="Nauluvula P."/>
            <person name="Lebot V."/>
            <person name="Ndunguru J."/>
            <person name="Mkamilo G."/>
            <person name="Bart R.S."/>
            <person name="Setter T.L."/>
            <person name="Gleadow R.M."/>
            <person name="Kulakow P."/>
            <person name="Ferguson M.E."/>
            <person name="Rounsley S."/>
            <person name="Rokhsar D.S."/>
        </authorList>
    </citation>
    <scope>NUCLEOTIDE SEQUENCE [LARGE SCALE GENOMIC DNA]</scope>
    <source>
        <strain evidence="6">cv. AM560-2</strain>
    </source>
</reference>
<evidence type="ECO:0000256" key="2">
    <source>
        <dbReference type="ARBA" id="ARBA00022737"/>
    </source>
</evidence>
<keyword evidence="3" id="KW-0106">Calcium</keyword>
<comment type="caution">
    <text evidence="5">The sequence shown here is derived from an EMBL/GenBank/DDBJ whole genome shotgun (WGS) entry which is preliminary data.</text>
</comment>
<dbReference type="InterPro" id="IPR002048">
    <property type="entry name" value="EF_hand_dom"/>
</dbReference>
<dbReference type="STRING" id="3983.A0A2C9WHH6"/>
<dbReference type="CDD" id="cd00051">
    <property type="entry name" value="EFh"/>
    <property type="match status" value="1"/>
</dbReference>
<dbReference type="Gene3D" id="1.10.238.10">
    <property type="entry name" value="EF-hand"/>
    <property type="match status" value="1"/>
</dbReference>
<evidence type="ECO:0000256" key="3">
    <source>
        <dbReference type="ARBA" id="ARBA00022837"/>
    </source>
</evidence>
<feature type="domain" description="EF-hand" evidence="4">
    <location>
        <begin position="90"/>
        <end position="125"/>
    </location>
</feature>
<proteinExistence type="predicted"/>
<dbReference type="InterPro" id="IPR011992">
    <property type="entry name" value="EF-hand-dom_pair"/>
</dbReference>
<evidence type="ECO:0000313" key="5">
    <source>
        <dbReference type="EMBL" id="OAY59477.1"/>
    </source>
</evidence>
<dbReference type="Gramene" id="Manes.01G034900.1.v8.1">
    <property type="protein sequence ID" value="Manes.01G034900.1.v8.1.CDS.1"/>
    <property type="gene ID" value="Manes.01G034900.v8.1"/>
</dbReference>
<dbReference type="SUPFAM" id="SSF47473">
    <property type="entry name" value="EF-hand"/>
    <property type="match status" value="1"/>
</dbReference>
<gene>
    <name evidence="5" type="ORF">MANES_01G034900v8</name>
</gene>
<dbReference type="Pfam" id="PF13499">
    <property type="entry name" value="EF-hand_7"/>
    <property type="match status" value="1"/>
</dbReference>
<evidence type="ECO:0000313" key="6">
    <source>
        <dbReference type="Proteomes" id="UP000091857"/>
    </source>
</evidence>
<dbReference type="PROSITE" id="PS50222">
    <property type="entry name" value="EF_HAND_2"/>
    <property type="match status" value="1"/>
</dbReference>
<accession>A0A2C9WHH6</accession>
<dbReference type="SMART" id="SM00054">
    <property type="entry name" value="EFh"/>
    <property type="match status" value="1"/>
</dbReference>
<dbReference type="AlphaFoldDB" id="A0A2C9WHH6"/>
<evidence type="ECO:0000256" key="1">
    <source>
        <dbReference type="ARBA" id="ARBA00022723"/>
    </source>
</evidence>
<dbReference type="GO" id="GO:0005509">
    <property type="term" value="F:calcium ion binding"/>
    <property type="evidence" value="ECO:0000318"/>
    <property type="project" value="GO_Central"/>
</dbReference>
<sequence length="164" mass="18920">MEKLLVNISYPVTLSSFQFYFQALQKFLFPKAAGTKKSCDPDEKLNQEELKIVMEQLGVGHDSDDEELLHQEQMLLGAEEFSRLFEEEEPSLEELKEAFDVFDENNDGYIDAKDLQRVLCGLGFKEGKQLEDCKRMIHAVLGGDNGFGRVRFIDFLRFMDKCFS</sequence>
<dbReference type="PANTHER" id="PTHR10891">
    <property type="entry name" value="EF-HAND CALCIUM-BINDING DOMAIN CONTAINING PROTEIN"/>
    <property type="match status" value="1"/>
</dbReference>
<keyword evidence="6" id="KW-1185">Reference proteome</keyword>
<dbReference type="PROSITE" id="PS00018">
    <property type="entry name" value="EF_HAND_1"/>
    <property type="match status" value="1"/>
</dbReference>
<name>A0A2C9WHH6_MANES</name>
<keyword evidence="1" id="KW-0479">Metal-binding</keyword>
<dbReference type="InterPro" id="IPR018247">
    <property type="entry name" value="EF_Hand_1_Ca_BS"/>
</dbReference>
<dbReference type="Proteomes" id="UP000091857">
    <property type="component" value="Chromosome 1"/>
</dbReference>
<organism evidence="5 6">
    <name type="scientific">Manihot esculenta</name>
    <name type="common">Cassava</name>
    <name type="synonym">Jatropha manihot</name>
    <dbReference type="NCBI Taxonomy" id="3983"/>
    <lineage>
        <taxon>Eukaryota</taxon>
        <taxon>Viridiplantae</taxon>
        <taxon>Streptophyta</taxon>
        <taxon>Embryophyta</taxon>
        <taxon>Tracheophyta</taxon>
        <taxon>Spermatophyta</taxon>
        <taxon>Magnoliopsida</taxon>
        <taxon>eudicotyledons</taxon>
        <taxon>Gunneridae</taxon>
        <taxon>Pentapetalae</taxon>
        <taxon>rosids</taxon>
        <taxon>fabids</taxon>
        <taxon>Malpighiales</taxon>
        <taxon>Euphorbiaceae</taxon>
        <taxon>Crotonoideae</taxon>
        <taxon>Manihoteae</taxon>
        <taxon>Manihot</taxon>
    </lineage>
</organism>
<dbReference type="OrthoDB" id="26525at2759"/>
<keyword evidence="2" id="KW-0677">Repeat</keyword>